<protein>
    <submittedName>
        <fullName evidence="1">Str. FM013</fullName>
    </submittedName>
</protein>
<keyword evidence="2" id="KW-1185">Reference proteome</keyword>
<proteinExistence type="predicted"/>
<dbReference type="Proteomes" id="UP000053732">
    <property type="component" value="Unassembled WGS sequence"/>
</dbReference>
<accession>A0A0G4PTU2</accession>
<name>A0A0G4PTU2_PENC3</name>
<evidence type="ECO:0000313" key="1">
    <source>
        <dbReference type="EMBL" id="CRL29771.1"/>
    </source>
</evidence>
<reference evidence="1 2" key="1">
    <citation type="journal article" date="2014" name="Nat. Commun.">
        <title>Multiple recent horizontal transfers of a large genomic region in cheese making fungi.</title>
        <authorList>
            <person name="Cheeseman K."/>
            <person name="Ropars J."/>
            <person name="Renault P."/>
            <person name="Dupont J."/>
            <person name="Gouzy J."/>
            <person name="Branca A."/>
            <person name="Abraham A.L."/>
            <person name="Ceppi M."/>
            <person name="Conseiller E."/>
            <person name="Debuchy R."/>
            <person name="Malagnac F."/>
            <person name="Goarin A."/>
            <person name="Silar P."/>
            <person name="Lacoste S."/>
            <person name="Sallet E."/>
            <person name="Bensimon A."/>
            <person name="Giraud T."/>
            <person name="Brygoo Y."/>
        </authorList>
    </citation>
    <scope>NUCLEOTIDE SEQUENCE [LARGE SCALE GENOMIC DNA]</scope>
    <source>
        <strain evidence="2">FM 013</strain>
    </source>
</reference>
<dbReference type="AlphaFoldDB" id="A0A0G4PTU2"/>
<evidence type="ECO:0000313" key="2">
    <source>
        <dbReference type="Proteomes" id="UP000053732"/>
    </source>
</evidence>
<sequence>MHLTFDSTASWSTALECALDTRVPHPFEILTGKQAQLAPDNPSLTKETRKSCHLLSYLHATIHVPLNTYIISSPNAHAAYQSPYKTFAVHAYNASFEKFHKELHANPKA</sequence>
<dbReference type="EMBL" id="HG793172">
    <property type="protein sequence ID" value="CRL29771.1"/>
    <property type="molecule type" value="Genomic_DNA"/>
</dbReference>
<organism evidence="1 2">
    <name type="scientific">Penicillium camemberti (strain FM 013)</name>
    <dbReference type="NCBI Taxonomy" id="1429867"/>
    <lineage>
        <taxon>Eukaryota</taxon>
        <taxon>Fungi</taxon>
        <taxon>Dikarya</taxon>
        <taxon>Ascomycota</taxon>
        <taxon>Pezizomycotina</taxon>
        <taxon>Eurotiomycetes</taxon>
        <taxon>Eurotiomycetidae</taxon>
        <taxon>Eurotiales</taxon>
        <taxon>Aspergillaceae</taxon>
        <taxon>Penicillium</taxon>
    </lineage>
</organism>
<gene>
    <name evidence="1" type="ORF">PCAMFM013_S039g000080</name>
</gene>